<accession>A0A3L9Z111</accession>
<evidence type="ECO:0000256" key="3">
    <source>
        <dbReference type="ARBA" id="ARBA00022737"/>
    </source>
</evidence>
<dbReference type="EMBL" id="REFC01000011">
    <property type="protein sequence ID" value="RMA65707.1"/>
    <property type="molecule type" value="Genomic_DNA"/>
</dbReference>
<evidence type="ECO:0000256" key="1">
    <source>
        <dbReference type="ARBA" id="ARBA00022614"/>
    </source>
</evidence>
<evidence type="ECO:0000256" key="2">
    <source>
        <dbReference type="ARBA" id="ARBA00022729"/>
    </source>
</evidence>
<feature type="signal peptide" evidence="4">
    <location>
        <begin position="1"/>
        <end position="17"/>
    </location>
</feature>
<dbReference type="GO" id="GO:0035591">
    <property type="term" value="F:signaling adaptor activity"/>
    <property type="evidence" value="ECO:0007669"/>
    <property type="project" value="TreeGrafter"/>
</dbReference>
<keyword evidence="3" id="KW-0677">Repeat</keyword>
<feature type="domain" description="Secretion system C-terminal sorting" evidence="5">
    <location>
        <begin position="334"/>
        <end position="403"/>
    </location>
</feature>
<proteinExistence type="predicted"/>
<name>A0A3L9Z111_9FLAO</name>
<dbReference type="Proteomes" id="UP000271339">
    <property type="component" value="Unassembled WGS sequence"/>
</dbReference>
<dbReference type="PANTHER" id="PTHR47566">
    <property type="match status" value="1"/>
</dbReference>
<dbReference type="PANTHER" id="PTHR47566:SF1">
    <property type="entry name" value="PROTEIN NUD1"/>
    <property type="match status" value="1"/>
</dbReference>
<keyword evidence="7" id="KW-1185">Reference proteome</keyword>
<dbReference type="InterPro" id="IPR052574">
    <property type="entry name" value="CDIRP"/>
</dbReference>
<evidence type="ECO:0000256" key="4">
    <source>
        <dbReference type="SAM" id="SignalP"/>
    </source>
</evidence>
<protein>
    <submittedName>
        <fullName evidence="6">Putative secreted protein (Por secretion system target)</fullName>
    </submittedName>
</protein>
<dbReference type="InterPro" id="IPR032675">
    <property type="entry name" value="LRR_dom_sf"/>
</dbReference>
<feature type="chain" id="PRO_5018220061" evidence="4">
    <location>
        <begin position="18"/>
        <end position="406"/>
    </location>
</feature>
<dbReference type="RefSeq" id="WP_121905748.1">
    <property type="nucleotide sequence ID" value="NZ_REFC01000011.1"/>
</dbReference>
<dbReference type="AlphaFoldDB" id="A0A3L9Z111"/>
<dbReference type="InterPro" id="IPR026444">
    <property type="entry name" value="Secre_tail"/>
</dbReference>
<gene>
    <name evidence="6" type="ORF">BXY75_0119</name>
</gene>
<dbReference type="Pfam" id="PF18962">
    <property type="entry name" value="Por_Secre_tail"/>
    <property type="match status" value="1"/>
</dbReference>
<dbReference type="SUPFAM" id="SSF52058">
    <property type="entry name" value="L domain-like"/>
    <property type="match status" value="1"/>
</dbReference>
<reference evidence="6 7" key="1">
    <citation type="submission" date="2018-10" db="EMBL/GenBank/DDBJ databases">
        <title>Genomic Encyclopedia of Archaeal and Bacterial Type Strains, Phase II (KMG-II): from individual species to whole genera.</title>
        <authorList>
            <person name="Goeker M."/>
        </authorList>
    </citation>
    <scope>NUCLEOTIDE SEQUENCE [LARGE SCALE GENOMIC DNA]</scope>
    <source>
        <strain evidence="6 7">DSM 23424</strain>
    </source>
</reference>
<keyword evidence="2 4" id="KW-0732">Signal</keyword>
<evidence type="ECO:0000313" key="6">
    <source>
        <dbReference type="EMBL" id="RMA65707.1"/>
    </source>
</evidence>
<dbReference type="NCBIfam" id="TIGR04183">
    <property type="entry name" value="Por_Secre_tail"/>
    <property type="match status" value="1"/>
</dbReference>
<dbReference type="Gene3D" id="3.80.10.10">
    <property type="entry name" value="Ribonuclease Inhibitor"/>
    <property type="match status" value="1"/>
</dbReference>
<comment type="caution">
    <text evidence="6">The sequence shown here is derived from an EMBL/GenBank/DDBJ whole genome shotgun (WGS) entry which is preliminary data.</text>
</comment>
<dbReference type="OrthoDB" id="8901262at2"/>
<evidence type="ECO:0000259" key="5">
    <source>
        <dbReference type="Pfam" id="PF18962"/>
    </source>
</evidence>
<sequence length="406" mass="44676">MKYIIIVFFVLSSSINAQIVNIPDAEFKTKLLDHSPIIDTNSDSEIQLAEAEAFTGTIEVNGTVANPGNIADLTGIEAFVNIVGLNCSWNQLTNLNLSTNSSLEVLRCDRNSLTTINLSGNLQLRDLNTSDNLLETLGLSGNDNLESISCSTNSLVTLDLSNKTNLTTVDCQSNELISLNLGNSPNLEFLISPFNHLTTLDVSDNVNLRNLNCANNTISNIDLSNNIELLGLNIRNNDLLVLSLYENVNLRTLDCRENLNLADINLRNGNNLNFDTSGSSSSNFESLPTLETVCLDDINSNLAGFIETHVGRELIFTDDCNLSLNENELGNIFLFPNPLKDTLQITSDKPIVDIKIYDLQGQLLYQFVKNGLTFNLDMSTLSTGIYFVHLTNESNRISVEKIIKSS</sequence>
<keyword evidence="1" id="KW-0433">Leucine-rich repeat</keyword>
<evidence type="ECO:0000313" key="7">
    <source>
        <dbReference type="Proteomes" id="UP000271339"/>
    </source>
</evidence>
<organism evidence="6 7">
    <name type="scientific">Ulvibacter antarcticus</name>
    <dbReference type="NCBI Taxonomy" id="442714"/>
    <lineage>
        <taxon>Bacteria</taxon>
        <taxon>Pseudomonadati</taxon>
        <taxon>Bacteroidota</taxon>
        <taxon>Flavobacteriia</taxon>
        <taxon>Flavobacteriales</taxon>
        <taxon>Flavobacteriaceae</taxon>
        <taxon>Ulvibacter</taxon>
    </lineage>
</organism>